<dbReference type="SUPFAM" id="SSF161098">
    <property type="entry name" value="MetI-like"/>
    <property type="match status" value="1"/>
</dbReference>
<evidence type="ECO:0000259" key="8">
    <source>
        <dbReference type="PROSITE" id="PS50928"/>
    </source>
</evidence>
<keyword evidence="6 7" id="KW-0472">Membrane</keyword>
<dbReference type="Proteomes" id="UP000633136">
    <property type="component" value="Unassembled WGS sequence"/>
</dbReference>
<proteinExistence type="inferred from homology"/>
<keyword evidence="5 7" id="KW-1133">Transmembrane helix</keyword>
<sequence length="254" mass="26728">MAPALGAAGIMGFLLLWEMVPRVGMVDGRYLPPASEVILAAIENLGGGDFWQAVTDTMQAWAIGLGIAAVSATVLGLVIGMSPFLKRYTHSTIEFLRPIPSVALIPLAVLLFGIGMESALLLIIYACFWQVLIQVLYGVGDVDSVAMQTAQSYGFSYVQRIRDVVVPTVLPYFMTGIRLGAAVALILAITAGLVIGSPGLGSSIARAQQGGAITNMYALILATGILGVLINLAARAVEKRVLSWHTSVRGELAA</sequence>
<feature type="transmembrane region" description="Helical" evidence="7">
    <location>
        <begin position="216"/>
        <end position="234"/>
    </location>
</feature>
<keyword evidence="2 7" id="KW-0813">Transport</keyword>
<dbReference type="PROSITE" id="PS50928">
    <property type="entry name" value="ABC_TM1"/>
    <property type="match status" value="1"/>
</dbReference>
<dbReference type="RefSeq" id="WP_188683004.1">
    <property type="nucleotide sequence ID" value="NZ_BMIS01000002.1"/>
</dbReference>
<evidence type="ECO:0000256" key="4">
    <source>
        <dbReference type="ARBA" id="ARBA00022692"/>
    </source>
</evidence>
<feature type="transmembrane region" description="Helical" evidence="7">
    <location>
        <begin position="169"/>
        <end position="196"/>
    </location>
</feature>
<dbReference type="PANTHER" id="PTHR30151:SF25">
    <property type="entry name" value="TAURINE TRANSPORT SYSTEM PERMEASE PROTEIN TAUC"/>
    <property type="match status" value="1"/>
</dbReference>
<gene>
    <name evidence="9" type="primary">ssuC</name>
    <name evidence="9" type="ORF">GCM10011401_07970</name>
</gene>
<dbReference type="EMBL" id="BMIS01000002">
    <property type="protein sequence ID" value="GGE63267.1"/>
    <property type="molecule type" value="Genomic_DNA"/>
</dbReference>
<dbReference type="InterPro" id="IPR035906">
    <property type="entry name" value="MetI-like_sf"/>
</dbReference>
<name>A0A917AQU1_9MICC</name>
<dbReference type="Gene3D" id="1.10.3720.10">
    <property type="entry name" value="MetI-like"/>
    <property type="match status" value="1"/>
</dbReference>
<evidence type="ECO:0000256" key="1">
    <source>
        <dbReference type="ARBA" id="ARBA00004651"/>
    </source>
</evidence>
<keyword evidence="10" id="KW-1185">Reference proteome</keyword>
<protein>
    <submittedName>
        <fullName evidence="9">Nitrate ABC transporter permease</fullName>
    </submittedName>
</protein>
<evidence type="ECO:0000256" key="2">
    <source>
        <dbReference type="ARBA" id="ARBA00022448"/>
    </source>
</evidence>
<dbReference type="GO" id="GO:0010438">
    <property type="term" value="P:cellular response to sulfur starvation"/>
    <property type="evidence" value="ECO:0007669"/>
    <property type="project" value="TreeGrafter"/>
</dbReference>
<comment type="caution">
    <text evidence="9">The sequence shown here is derived from an EMBL/GenBank/DDBJ whole genome shotgun (WGS) entry which is preliminary data.</text>
</comment>
<evidence type="ECO:0000313" key="9">
    <source>
        <dbReference type="EMBL" id="GGE63267.1"/>
    </source>
</evidence>
<dbReference type="InterPro" id="IPR000515">
    <property type="entry name" value="MetI-like"/>
</dbReference>
<comment type="subcellular location">
    <subcellularLocation>
        <location evidence="1 7">Cell membrane</location>
        <topology evidence="1 7">Multi-pass membrane protein</topology>
    </subcellularLocation>
</comment>
<evidence type="ECO:0000313" key="10">
    <source>
        <dbReference type="Proteomes" id="UP000633136"/>
    </source>
</evidence>
<reference evidence="9" key="2">
    <citation type="submission" date="2020-09" db="EMBL/GenBank/DDBJ databases">
        <authorList>
            <person name="Sun Q."/>
            <person name="Zhou Y."/>
        </authorList>
    </citation>
    <scope>NUCLEOTIDE SEQUENCE</scope>
    <source>
        <strain evidence="9">CGMCC 1.15388</strain>
    </source>
</reference>
<reference evidence="9" key="1">
    <citation type="journal article" date="2014" name="Int. J. Syst. Evol. Microbiol.">
        <title>Complete genome sequence of Corynebacterium casei LMG S-19264T (=DSM 44701T), isolated from a smear-ripened cheese.</title>
        <authorList>
            <consortium name="US DOE Joint Genome Institute (JGI-PGF)"/>
            <person name="Walter F."/>
            <person name="Albersmeier A."/>
            <person name="Kalinowski J."/>
            <person name="Ruckert C."/>
        </authorList>
    </citation>
    <scope>NUCLEOTIDE SEQUENCE</scope>
    <source>
        <strain evidence="9">CGMCC 1.15388</strain>
    </source>
</reference>
<dbReference type="GO" id="GO:0005886">
    <property type="term" value="C:plasma membrane"/>
    <property type="evidence" value="ECO:0007669"/>
    <property type="project" value="UniProtKB-SubCell"/>
</dbReference>
<dbReference type="Pfam" id="PF00528">
    <property type="entry name" value="BPD_transp_1"/>
    <property type="match status" value="1"/>
</dbReference>
<feature type="domain" description="ABC transmembrane type-1" evidence="8">
    <location>
        <begin position="54"/>
        <end position="238"/>
    </location>
</feature>
<evidence type="ECO:0000256" key="3">
    <source>
        <dbReference type="ARBA" id="ARBA00022475"/>
    </source>
</evidence>
<feature type="transmembrane region" description="Helical" evidence="7">
    <location>
        <begin position="95"/>
        <end position="114"/>
    </location>
</feature>
<evidence type="ECO:0000256" key="6">
    <source>
        <dbReference type="ARBA" id="ARBA00023136"/>
    </source>
</evidence>
<keyword evidence="4 7" id="KW-0812">Transmembrane</keyword>
<organism evidence="9 10">
    <name type="scientific">Nesterenkonia cremea</name>
    <dbReference type="NCBI Taxonomy" id="1882340"/>
    <lineage>
        <taxon>Bacteria</taxon>
        <taxon>Bacillati</taxon>
        <taxon>Actinomycetota</taxon>
        <taxon>Actinomycetes</taxon>
        <taxon>Micrococcales</taxon>
        <taxon>Micrococcaceae</taxon>
        <taxon>Nesterenkonia</taxon>
    </lineage>
</organism>
<evidence type="ECO:0000256" key="7">
    <source>
        <dbReference type="RuleBase" id="RU363032"/>
    </source>
</evidence>
<keyword evidence="3" id="KW-1003">Cell membrane</keyword>
<comment type="similarity">
    <text evidence="7">Belongs to the binding-protein-dependent transport system permease family.</text>
</comment>
<dbReference type="AlphaFoldDB" id="A0A917AQU1"/>
<evidence type="ECO:0000256" key="5">
    <source>
        <dbReference type="ARBA" id="ARBA00022989"/>
    </source>
</evidence>
<accession>A0A917AQU1</accession>
<feature type="transmembrane region" description="Helical" evidence="7">
    <location>
        <begin position="60"/>
        <end position="83"/>
    </location>
</feature>
<dbReference type="PANTHER" id="PTHR30151">
    <property type="entry name" value="ALKANE SULFONATE ABC TRANSPORTER-RELATED, MEMBRANE SUBUNIT"/>
    <property type="match status" value="1"/>
</dbReference>
<dbReference type="GO" id="GO:0055085">
    <property type="term" value="P:transmembrane transport"/>
    <property type="evidence" value="ECO:0007669"/>
    <property type="project" value="InterPro"/>
</dbReference>